<protein>
    <submittedName>
        <fullName evidence="1">Uncharacterized protein</fullName>
    </submittedName>
</protein>
<evidence type="ECO:0000313" key="1">
    <source>
        <dbReference type="EMBL" id="SLN72283.1"/>
    </source>
</evidence>
<evidence type="ECO:0000313" key="2">
    <source>
        <dbReference type="Proteomes" id="UP000193870"/>
    </source>
</evidence>
<sequence length="88" mass="9336">MSLEELAQKLEATLEEVTRSAMLMADGITASTSQLTALQSEVHRHDAEIADVLASVRSQQEDPGALRAELLHLSYHLGLGPAPTAGDA</sequence>
<dbReference type="EMBL" id="FWFV01000025">
    <property type="protein sequence ID" value="SLN72283.1"/>
    <property type="molecule type" value="Genomic_DNA"/>
</dbReference>
<accession>A0A1Y5TU22</accession>
<gene>
    <name evidence="1" type="ORF">PAM7066_03724</name>
</gene>
<reference evidence="1 2" key="1">
    <citation type="submission" date="2017-03" db="EMBL/GenBank/DDBJ databases">
        <authorList>
            <person name="Afonso C.L."/>
            <person name="Miller P.J."/>
            <person name="Scott M.A."/>
            <person name="Spackman E."/>
            <person name="Goraichik I."/>
            <person name="Dimitrov K.M."/>
            <person name="Suarez D.L."/>
            <person name="Swayne D.E."/>
        </authorList>
    </citation>
    <scope>NUCLEOTIDE SEQUENCE [LARGE SCALE GENOMIC DNA]</scope>
    <source>
        <strain evidence="1 2">CECT 7066</strain>
    </source>
</reference>
<dbReference type="AlphaFoldDB" id="A0A1Y5TU22"/>
<proteinExistence type="predicted"/>
<name>A0A1Y5TU22_9RHOB</name>
<dbReference type="Proteomes" id="UP000193870">
    <property type="component" value="Unassembled WGS sequence"/>
</dbReference>
<dbReference type="OrthoDB" id="9984850at2"/>
<organism evidence="1 2">
    <name type="scientific">Palleronia marisminoris</name>
    <dbReference type="NCBI Taxonomy" id="315423"/>
    <lineage>
        <taxon>Bacteria</taxon>
        <taxon>Pseudomonadati</taxon>
        <taxon>Pseudomonadota</taxon>
        <taxon>Alphaproteobacteria</taxon>
        <taxon>Rhodobacterales</taxon>
        <taxon>Roseobacteraceae</taxon>
        <taxon>Palleronia</taxon>
    </lineage>
</organism>
<keyword evidence="2" id="KW-1185">Reference proteome</keyword>